<dbReference type="GO" id="GO:0009318">
    <property type="term" value="C:exodeoxyribonuclease VII complex"/>
    <property type="evidence" value="ECO:0007669"/>
    <property type="project" value="UniProtKB-UniRule"/>
</dbReference>
<evidence type="ECO:0000256" key="6">
    <source>
        <dbReference type="RuleBase" id="RU004355"/>
    </source>
</evidence>
<dbReference type="GO" id="GO:0003676">
    <property type="term" value="F:nucleic acid binding"/>
    <property type="evidence" value="ECO:0007669"/>
    <property type="project" value="InterPro"/>
</dbReference>
<keyword evidence="3 5" id="KW-0378">Hydrolase</keyword>
<proteinExistence type="inferred from homology"/>
<comment type="caution">
    <text evidence="10">The sequence shown here is derived from an EMBL/GenBank/DDBJ whole genome shotgun (WGS) entry which is preliminary data.</text>
</comment>
<dbReference type="EMBL" id="RJVI01000001">
    <property type="protein sequence ID" value="ROR34890.1"/>
    <property type="molecule type" value="Genomic_DNA"/>
</dbReference>
<evidence type="ECO:0000256" key="5">
    <source>
        <dbReference type="HAMAP-Rule" id="MF_00378"/>
    </source>
</evidence>
<sequence>MTADAGREIYTVSRLNREARALLEEGFPLLWVEGEVSNLARPRSGHLYFTLKDASAQVRCAFFRNRHRPGMPALADGMQVLVRARVSLYEARGDYQLLVESVEEAGDGALRRAFEALKARLAAEGLFDADRKRPLPRLPRAVAVVTSPTGAAIRDILHVLARRFPAVPVYVYPTAVQGEGAAAQIVAAIRRAGRERRADVLILARGGGSLEDLWPFNEEAVARAIRACPIPVVSGVGHEVDVTIADLAADLRAPTPSAAAELVVPDRGEWRARLARDRERLAQAARRLLRRRREGLEGLAARLARQHPRRILRQRNQRLDEASLRLERAARALVGARRRRLELLAARLARQHPRRRLAARRARLAELRVRLGTAARGGIERRRRHLAALRAALGAGGRRPLERWRPRLARLAGRLDGTSPLRTLARGYAIVITPDGRILRDAAAVRAGDAVRARLARGALDCRVEAVHRGETP</sequence>
<reference evidence="10 11" key="1">
    <citation type="submission" date="2018-11" db="EMBL/GenBank/DDBJ databases">
        <title>Genomic Encyclopedia of Type Strains, Phase IV (KMG-IV): sequencing the most valuable type-strain genomes for metagenomic binning, comparative biology and taxonomic classification.</title>
        <authorList>
            <person name="Goeker M."/>
        </authorList>
    </citation>
    <scope>NUCLEOTIDE SEQUENCE [LARGE SCALE GENOMIC DNA]</scope>
    <source>
        <strain evidence="10 11">DSM 100275</strain>
    </source>
</reference>
<comment type="similarity">
    <text evidence="5 6">Belongs to the XseA family.</text>
</comment>
<organism evidence="10 11">
    <name type="scientific">Inmirania thermothiophila</name>
    <dbReference type="NCBI Taxonomy" id="1750597"/>
    <lineage>
        <taxon>Bacteria</taxon>
        <taxon>Pseudomonadati</taxon>
        <taxon>Pseudomonadota</taxon>
        <taxon>Gammaproteobacteria</taxon>
        <taxon>Chromatiales</taxon>
        <taxon>Ectothiorhodospiraceae</taxon>
        <taxon>Inmirania</taxon>
    </lineage>
</organism>
<dbReference type="RefSeq" id="WP_123400438.1">
    <property type="nucleotide sequence ID" value="NZ_RJVI01000001.1"/>
</dbReference>
<evidence type="ECO:0000256" key="3">
    <source>
        <dbReference type="ARBA" id="ARBA00022801"/>
    </source>
</evidence>
<feature type="domain" description="OB-fold nucleic acid binding" evidence="9">
    <location>
        <begin position="10"/>
        <end position="103"/>
    </location>
</feature>
<comment type="catalytic activity">
    <reaction evidence="5 6">
        <text>Exonucleolytic cleavage in either 5'- to 3'- or 3'- to 5'-direction to yield nucleoside 5'-phosphates.</text>
        <dbReference type="EC" id="3.1.11.6"/>
    </reaction>
</comment>
<keyword evidence="11" id="KW-1185">Reference proteome</keyword>
<dbReference type="NCBIfam" id="TIGR00237">
    <property type="entry name" value="xseA"/>
    <property type="match status" value="1"/>
</dbReference>
<evidence type="ECO:0000256" key="7">
    <source>
        <dbReference type="SAM" id="Coils"/>
    </source>
</evidence>
<dbReference type="GO" id="GO:0006308">
    <property type="term" value="P:DNA catabolic process"/>
    <property type="evidence" value="ECO:0007669"/>
    <property type="project" value="UniProtKB-UniRule"/>
</dbReference>
<evidence type="ECO:0000256" key="2">
    <source>
        <dbReference type="ARBA" id="ARBA00022722"/>
    </source>
</evidence>
<dbReference type="AlphaFoldDB" id="A0A3N1Y814"/>
<feature type="domain" description="Exonuclease VII large subunit C-terminal" evidence="8">
    <location>
        <begin position="126"/>
        <end position="462"/>
    </location>
</feature>
<keyword evidence="7" id="KW-0175">Coiled coil</keyword>
<evidence type="ECO:0000259" key="9">
    <source>
        <dbReference type="Pfam" id="PF13742"/>
    </source>
</evidence>
<feature type="coiled-coil region" evidence="7">
    <location>
        <begin position="271"/>
        <end position="339"/>
    </location>
</feature>
<evidence type="ECO:0000313" key="10">
    <source>
        <dbReference type="EMBL" id="ROR34890.1"/>
    </source>
</evidence>
<evidence type="ECO:0000313" key="11">
    <source>
        <dbReference type="Proteomes" id="UP000276634"/>
    </source>
</evidence>
<dbReference type="OrthoDB" id="9802795at2"/>
<dbReference type="Pfam" id="PF13742">
    <property type="entry name" value="tRNA_anti_2"/>
    <property type="match status" value="1"/>
</dbReference>
<dbReference type="GO" id="GO:0008855">
    <property type="term" value="F:exodeoxyribonuclease VII activity"/>
    <property type="evidence" value="ECO:0007669"/>
    <property type="project" value="UniProtKB-UniRule"/>
</dbReference>
<gene>
    <name evidence="5" type="primary">xseA</name>
    <name evidence="10" type="ORF">EDC57_0799</name>
</gene>
<dbReference type="Proteomes" id="UP000276634">
    <property type="component" value="Unassembled WGS sequence"/>
</dbReference>
<dbReference type="PANTHER" id="PTHR30008:SF0">
    <property type="entry name" value="EXODEOXYRIBONUCLEASE 7 LARGE SUBUNIT"/>
    <property type="match status" value="1"/>
</dbReference>
<name>A0A3N1Y814_9GAMM</name>
<evidence type="ECO:0000256" key="4">
    <source>
        <dbReference type="ARBA" id="ARBA00022839"/>
    </source>
</evidence>
<comment type="subcellular location">
    <subcellularLocation>
        <location evidence="5 6">Cytoplasm</location>
    </subcellularLocation>
</comment>
<dbReference type="EC" id="3.1.11.6" evidence="5"/>
<dbReference type="PANTHER" id="PTHR30008">
    <property type="entry name" value="EXODEOXYRIBONUCLEASE 7 LARGE SUBUNIT"/>
    <property type="match status" value="1"/>
</dbReference>
<keyword evidence="4 5" id="KW-0269">Exonuclease</keyword>
<dbReference type="InterPro" id="IPR025824">
    <property type="entry name" value="OB-fold_nuc-bd_dom"/>
</dbReference>
<dbReference type="Pfam" id="PF02601">
    <property type="entry name" value="Exonuc_VII_L"/>
    <property type="match status" value="1"/>
</dbReference>
<keyword evidence="2 5" id="KW-0540">Nuclease</keyword>
<dbReference type="CDD" id="cd04489">
    <property type="entry name" value="ExoVII_LU_OBF"/>
    <property type="match status" value="1"/>
</dbReference>
<comment type="function">
    <text evidence="5">Bidirectionally degrades single-stranded DNA into large acid-insoluble oligonucleotides, which are then degraded further into small acid-soluble oligonucleotides.</text>
</comment>
<dbReference type="InterPro" id="IPR003753">
    <property type="entry name" value="Exonuc_VII_L"/>
</dbReference>
<evidence type="ECO:0000259" key="8">
    <source>
        <dbReference type="Pfam" id="PF02601"/>
    </source>
</evidence>
<dbReference type="GO" id="GO:0005737">
    <property type="term" value="C:cytoplasm"/>
    <property type="evidence" value="ECO:0007669"/>
    <property type="project" value="UniProtKB-SubCell"/>
</dbReference>
<dbReference type="HAMAP" id="MF_00378">
    <property type="entry name" value="Exonuc_7_L"/>
    <property type="match status" value="1"/>
</dbReference>
<accession>A0A3N1Y814</accession>
<keyword evidence="1 5" id="KW-0963">Cytoplasm</keyword>
<evidence type="ECO:0000256" key="1">
    <source>
        <dbReference type="ARBA" id="ARBA00022490"/>
    </source>
</evidence>
<dbReference type="InterPro" id="IPR020579">
    <property type="entry name" value="Exonuc_VII_lsu_C"/>
</dbReference>
<protein>
    <recommendedName>
        <fullName evidence="5">Exodeoxyribonuclease 7 large subunit</fullName>
        <ecNumber evidence="5">3.1.11.6</ecNumber>
    </recommendedName>
    <alternativeName>
        <fullName evidence="5">Exodeoxyribonuclease VII large subunit</fullName>
        <shortName evidence="5">Exonuclease VII large subunit</shortName>
    </alternativeName>
</protein>
<comment type="subunit">
    <text evidence="5">Heterooligomer composed of large and small subunits.</text>
</comment>